<protein>
    <submittedName>
        <fullName evidence="1">Phosphoglycolate phosphatase</fullName>
        <ecNumber evidence="1">3.1.3.18</ecNumber>
    </submittedName>
</protein>
<accession>A0A5C6AB94</accession>
<sequence length="296" mass="32477">MRRVDPRSPLAAVIEHRQPMQPIPTGVSPRLVSLDPIRAVIIDIYGTLVISGSGDVGTAKAPPSNELAISGGDFQSPILETSTQSQRHLLRQEIERIHSLHKSQSNPRPEVEILDVWRTVLMQTGRGAVADQPDAVARAAAEYEACINPTWPMPGGGEVIEELQRRNIRLGIVSNAQVFTIPIVEQAIGGTLASRFDLDLCLFSNRYRSSKPGTLMFDRLVTAMRRSEIEPHEAVYVGNDMLNDVYAASQAGLKTALFAGDARSLRLREDHPACADLSPDVVLTEWAQLLDCIKTK</sequence>
<proteinExistence type="predicted"/>
<evidence type="ECO:0000313" key="1">
    <source>
        <dbReference type="EMBL" id="TWT97312.1"/>
    </source>
</evidence>
<comment type="caution">
    <text evidence="1">The sequence shown here is derived from an EMBL/GenBank/DDBJ whole genome shotgun (WGS) entry which is preliminary data.</text>
</comment>
<keyword evidence="2" id="KW-1185">Reference proteome</keyword>
<dbReference type="EC" id="3.1.3.18" evidence="1"/>
<dbReference type="OrthoDB" id="367448at2"/>
<dbReference type="Pfam" id="PF00702">
    <property type="entry name" value="Hydrolase"/>
    <property type="match status" value="1"/>
</dbReference>
<dbReference type="InterPro" id="IPR051828">
    <property type="entry name" value="HAD-like_hydrolase_domain"/>
</dbReference>
<dbReference type="Proteomes" id="UP000316213">
    <property type="component" value="Unassembled WGS sequence"/>
</dbReference>
<dbReference type="SUPFAM" id="SSF56784">
    <property type="entry name" value="HAD-like"/>
    <property type="match status" value="1"/>
</dbReference>
<dbReference type="Gene3D" id="3.40.50.1000">
    <property type="entry name" value="HAD superfamily/HAD-like"/>
    <property type="match status" value="1"/>
</dbReference>
<evidence type="ECO:0000313" key="2">
    <source>
        <dbReference type="Proteomes" id="UP000316213"/>
    </source>
</evidence>
<dbReference type="PANTHER" id="PTHR46191">
    <property type="match status" value="1"/>
</dbReference>
<dbReference type="PANTHER" id="PTHR46191:SF2">
    <property type="entry name" value="HALOACID DEHALOGENASE-LIKE HYDROLASE DOMAIN-CONTAINING PROTEIN 3"/>
    <property type="match status" value="1"/>
</dbReference>
<name>A0A5C6AB94_9BACT</name>
<dbReference type="GO" id="GO:0008967">
    <property type="term" value="F:phosphoglycolate phosphatase activity"/>
    <property type="evidence" value="ECO:0007669"/>
    <property type="project" value="UniProtKB-EC"/>
</dbReference>
<dbReference type="InterPro" id="IPR036412">
    <property type="entry name" value="HAD-like_sf"/>
</dbReference>
<organism evidence="1 2">
    <name type="scientific">Neorhodopirellula pilleata</name>
    <dbReference type="NCBI Taxonomy" id="2714738"/>
    <lineage>
        <taxon>Bacteria</taxon>
        <taxon>Pseudomonadati</taxon>
        <taxon>Planctomycetota</taxon>
        <taxon>Planctomycetia</taxon>
        <taxon>Pirellulales</taxon>
        <taxon>Pirellulaceae</taxon>
        <taxon>Neorhodopirellula</taxon>
    </lineage>
</organism>
<dbReference type="EMBL" id="SJPM01000004">
    <property type="protein sequence ID" value="TWT97312.1"/>
    <property type="molecule type" value="Genomic_DNA"/>
</dbReference>
<keyword evidence="1" id="KW-0378">Hydrolase</keyword>
<gene>
    <name evidence="1" type="primary">gph_2</name>
    <name evidence="1" type="ORF">Pla100_24640</name>
</gene>
<reference evidence="1 2" key="1">
    <citation type="submission" date="2019-02" db="EMBL/GenBank/DDBJ databases">
        <title>Deep-cultivation of Planctomycetes and their phenomic and genomic characterization uncovers novel biology.</title>
        <authorList>
            <person name="Wiegand S."/>
            <person name="Jogler M."/>
            <person name="Boedeker C."/>
            <person name="Pinto D."/>
            <person name="Vollmers J."/>
            <person name="Rivas-Marin E."/>
            <person name="Kohn T."/>
            <person name="Peeters S.H."/>
            <person name="Heuer A."/>
            <person name="Rast P."/>
            <person name="Oberbeckmann S."/>
            <person name="Bunk B."/>
            <person name="Jeske O."/>
            <person name="Meyerdierks A."/>
            <person name="Storesund J.E."/>
            <person name="Kallscheuer N."/>
            <person name="Luecker S."/>
            <person name="Lage O.M."/>
            <person name="Pohl T."/>
            <person name="Merkel B.J."/>
            <person name="Hornburger P."/>
            <person name="Mueller R.-W."/>
            <person name="Bruemmer F."/>
            <person name="Labrenz M."/>
            <person name="Spormann A.M."/>
            <person name="Op Den Camp H."/>
            <person name="Overmann J."/>
            <person name="Amann R."/>
            <person name="Jetten M.S.M."/>
            <person name="Mascher T."/>
            <person name="Medema M.H."/>
            <person name="Devos D.P."/>
            <person name="Kaster A.-K."/>
            <person name="Ovreas L."/>
            <person name="Rohde M."/>
            <person name="Galperin M.Y."/>
            <person name="Jogler C."/>
        </authorList>
    </citation>
    <scope>NUCLEOTIDE SEQUENCE [LARGE SCALE GENOMIC DNA]</scope>
    <source>
        <strain evidence="1 2">Pla100</strain>
    </source>
</reference>
<dbReference type="InterPro" id="IPR023214">
    <property type="entry name" value="HAD_sf"/>
</dbReference>
<dbReference type="AlphaFoldDB" id="A0A5C6AB94"/>